<keyword evidence="4" id="KW-0804">Transcription</keyword>
<evidence type="ECO:0000313" key="7">
    <source>
        <dbReference type="Proteomes" id="UP000317573"/>
    </source>
</evidence>
<dbReference type="InterPro" id="IPR050950">
    <property type="entry name" value="HTH-type_LysR_regulators"/>
</dbReference>
<dbReference type="GO" id="GO:0005829">
    <property type="term" value="C:cytosol"/>
    <property type="evidence" value="ECO:0007669"/>
    <property type="project" value="TreeGrafter"/>
</dbReference>
<dbReference type="Proteomes" id="UP000317573">
    <property type="component" value="Unassembled WGS sequence"/>
</dbReference>
<protein>
    <submittedName>
        <fullName evidence="6">DNA-binding transcriptional LysR family regulator</fullName>
    </submittedName>
</protein>
<dbReference type="PANTHER" id="PTHR30419:SF30">
    <property type="entry name" value="LYSR FAMILY TRANSCRIPTIONAL REGULATOR"/>
    <property type="match status" value="1"/>
</dbReference>
<comment type="caution">
    <text evidence="6">The sequence shown here is derived from an EMBL/GenBank/DDBJ whole genome shotgun (WGS) entry which is preliminary data.</text>
</comment>
<dbReference type="Pfam" id="PF00126">
    <property type="entry name" value="HTH_1"/>
    <property type="match status" value="1"/>
</dbReference>
<dbReference type="Gene3D" id="1.10.10.10">
    <property type="entry name" value="Winged helix-like DNA-binding domain superfamily/Winged helix DNA-binding domain"/>
    <property type="match status" value="1"/>
</dbReference>
<keyword evidence="2" id="KW-0805">Transcription regulation</keyword>
<gene>
    <name evidence="6" type="ORF">L618_000100003240</name>
</gene>
<dbReference type="GO" id="GO:0003700">
    <property type="term" value="F:DNA-binding transcription factor activity"/>
    <property type="evidence" value="ECO:0007669"/>
    <property type="project" value="InterPro"/>
</dbReference>
<dbReference type="PROSITE" id="PS50931">
    <property type="entry name" value="HTH_LYSR"/>
    <property type="match status" value="1"/>
</dbReference>
<dbReference type="GO" id="GO:0003677">
    <property type="term" value="F:DNA binding"/>
    <property type="evidence" value="ECO:0007669"/>
    <property type="project" value="UniProtKB-KW"/>
</dbReference>
<dbReference type="FunFam" id="1.10.10.10:FF:000001">
    <property type="entry name" value="LysR family transcriptional regulator"/>
    <property type="match status" value="1"/>
</dbReference>
<dbReference type="CDD" id="cd05466">
    <property type="entry name" value="PBP2_LTTR_substrate"/>
    <property type="match status" value="1"/>
</dbReference>
<dbReference type="InterPro" id="IPR000847">
    <property type="entry name" value="LysR_HTH_N"/>
</dbReference>
<evidence type="ECO:0000313" key="6">
    <source>
        <dbReference type="EMBL" id="TWH24869.1"/>
    </source>
</evidence>
<feature type="domain" description="HTH lysR-type" evidence="5">
    <location>
        <begin position="28"/>
        <end position="85"/>
    </location>
</feature>
<organism evidence="6 7">
    <name type="scientific">Rhodococcus rhodochrous J45</name>
    <dbReference type="NCBI Taxonomy" id="935266"/>
    <lineage>
        <taxon>Bacteria</taxon>
        <taxon>Bacillati</taxon>
        <taxon>Actinomycetota</taxon>
        <taxon>Actinomycetes</taxon>
        <taxon>Mycobacteriales</taxon>
        <taxon>Nocardiaceae</taxon>
        <taxon>Rhodococcus</taxon>
    </lineage>
</organism>
<accession>A0A562ESL8</accession>
<proteinExistence type="inferred from homology"/>
<dbReference type="PRINTS" id="PR00039">
    <property type="entry name" value="HTHLYSR"/>
</dbReference>
<evidence type="ECO:0000256" key="2">
    <source>
        <dbReference type="ARBA" id="ARBA00023015"/>
    </source>
</evidence>
<dbReference type="InterPro" id="IPR036390">
    <property type="entry name" value="WH_DNA-bd_sf"/>
</dbReference>
<evidence type="ECO:0000256" key="1">
    <source>
        <dbReference type="ARBA" id="ARBA00009437"/>
    </source>
</evidence>
<dbReference type="AlphaFoldDB" id="A0A562ESL8"/>
<dbReference type="SUPFAM" id="SSF46785">
    <property type="entry name" value="Winged helix' DNA-binding domain"/>
    <property type="match status" value="1"/>
</dbReference>
<dbReference type="PANTHER" id="PTHR30419">
    <property type="entry name" value="HTH-TYPE TRANSCRIPTIONAL REGULATOR YBHD"/>
    <property type="match status" value="1"/>
</dbReference>
<evidence type="ECO:0000256" key="3">
    <source>
        <dbReference type="ARBA" id="ARBA00023125"/>
    </source>
</evidence>
<comment type="similarity">
    <text evidence="1">Belongs to the LysR transcriptional regulatory family.</text>
</comment>
<dbReference type="Gene3D" id="3.40.190.290">
    <property type="match status" value="1"/>
</dbReference>
<name>A0A562ESL8_RHORH</name>
<dbReference type="InterPro" id="IPR005119">
    <property type="entry name" value="LysR_subst-bd"/>
</dbReference>
<evidence type="ECO:0000256" key="4">
    <source>
        <dbReference type="ARBA" id="ARBA00023163"/>
    </source>
</evidence>
<dbReference type="EMBL" id="VLJT01000001">
    <property type="protein sequence ID" value="TWH24869.1"/>
    <property type="molecule type" value="Genomic_DNA"/>
</dbReference>
<dbReference type="InterPro" id="IPR036388">
    <property type="entry name" value="WH-like_DNA-bd_sf"/>
</dbReference>
<evidence type="ECO:0000259" key="5">
    <source>
        <dbReference type="PROSITE" id="PS50931"/>
    </source>
</evidence>
<dbReference type="Pfam" id="PF03466">
    <property type="entry name" value="LysR_substrate"/>
    <property type="match status" value="1"/>
</dbReference>
<keyword evidence="3 6" id="KW-0238">DNA-binding</keyword>
<reference evidence="6 7" key="1">
    <citation type="submission" date="2019-07" db="EMBL/GenBank/DDBJ databases">
        <title>Genome sequencing of lignin-degrading bacterial isolates.</title>
        <authorList>
            <person name="Gladden J."/>
        </authorList>
    </citation>
    <scope>NUCLEOTIDE SEQUENCE [LARGE SCALE GENOMIC DNA]</scope>
    <source>
        <strain evidence="6 7">J45</strain>
    </source>
</reference>
<sequence length="316" mass="34336">MAGTAPGRHPFLTVTCGTIRGVTYDNRVDLHLVTYFVAVVDHGGITKAAQALYISQPSLSQAIRTLERRLDTTLFDRTGRRLTLTEDGRVLEVAARRILADVERAKQKVAAVRDLEAGRVEIVTFATFSIHPVIEFVQRFRQRYPNLTVRVNDAEGPPGVHAALRRGEAEIGITDLSVEHAGMITVPVLEQEMVLALHPDLAADVPDPVTRAQVRDFPLVLDLGSRASAARTGELLGEQNVVVDCANQAALWQFVERGTAGTIVPRRVAEKQIPGAVVRPLDPPFRRPVGLVMRPGDLSPAAAAFVATTTGTPWEA</sequence>
<dbReference type="SUPFAM" id="SSF53850">
    <property type="entry name" value="Periplasmic binding protein-like II"/>
    <property type="match status" value="1"/>
</dbReference>